<protein>
    <submittedName>
        <fullName evidence="1">Uncharacterized protein</fullName>
    </submittedName>
</protein>
<dbReference type="RefSeq" id="WP_277733641.1">
    <property type="nucleotide sequence ID" value="NZ_CP120733.1"/>
</dbReference>
<evidence type="ECO:0000313" key="2">
    <source>
        <dbReference type="Proteomes" id="UP001222800"/>
    </source>
</evidence>
<evidence type="ECO:0000313" key="1">
    <source>
        <dbReference type="EMBL" id="WFD11558.1"/>
    </source>
</evidence>
<reference evidence="1 2" key="1">
    <citation type="submission" date="2023-03" db="EMBL/GenBank/DDBJ databases">
        <title>Complete genome sequence of Tepidibacter sp. SWIR-1, isolated from a deep-sea hydrothermal vent.</title>
        <authorList>
            <person name="Li X."/>
        </authorList>
    </citation>
    <scope>NUCLEOTIDE SEQUENCE [LARGE SCALE GENOMIC DNA]</scope>
    <source>
        <strain evidence="1 2">SWIR-1</strain>
    </source>
</reference>
<organism evidence="1 2">
    <name type="scientific">Tepidibacter hydrothermalis</name>
    <dbReference type="NCBI Taxonomy" id="3036126"/>
    <lineage>
        <taxon>Bacteria</taxon>
        <taxon>Bacillati</taxon>
        <taxon>Bacillota</taxon>
        <taxon>Clostridia</taxon>
        <taxon>Peptostreptococcales</taxon>
        <taxon>Peptostreptococcaceae</taxon>
        <taxon>Tepidibacter</taxon>
    </lineage>
</organism>
<dbReference type="Proteomes" id="UP001222800">
    <property type="component" value="Chromosome"/>
</dbReference>
<keyword evidence="2" id="KW-1185">Reference proteome</keyword>
<dbReference type="EMBL" id="CP120733">
    <property type="protein sequence ID" value="WFD11558.1"/>
    <property type="molecule type" value="Genomic_DNA"/>
</dbReference>
<accession>A0ABY8EF36</accession>
<gene>
    <name evidence="1" type="ORF">P4S50_05640</name>
</gene>
<proteinExistence type="predicted"/>
<sequence length="191" mass="22243">MVNKINSSRINIMKITNKSPVNNIPQIDPINKINKPTNDTLSSNFVLNSDHFYSKLQNKKKNNIKFKKTPTNIAYKKPNKKNVTLTQKDKDIIFALRNFVNKYNESILYFKKSSKYINNYPITKMSKLISTYKDTLRSAGIYLSNENYLLFNEEILKSNLNSNKKQIYSLFDLDNGFIKKILDEINALKSI</sequence>
<name>A0ABY8EF36_9FIRM</name>